<comment type="catalytic activity">
    <reaction evidence="9 10">
        <text>heme b + 2 H(+) = protoporphyrin IX + Fe(2+)</text>
        <dbReference type="Rhea" id="RHEA:22584"/>
        <dbReference type="ChEBI" id="CHEBI:15378"/>
        <dbReference type="ChEBI" id="CHEBI:29033"/>
        <dbReference type="ChEBI" id="CHEBI:57306"/>
        <dbReference type="ChEBI" id="CHEBI:60344"/>
        <dbReference type="EC" id="4.98.1.1"/>
    </reaction>
</comment>
<keyword evidence="12" id="KW-1185">Reference proteome</keyword>
<accession>A0A7X3LUI3</accession>
<protein>
    <recommendedName>
        <fullName evidence="9 10">Ferrochelatase</fullName>
        <ecNumber evidence="9 10">4.98.1.1</ecNumber>
    </recommendedName>
    <alternativeName>
        <fullName evidence="9">Heme synthase</fullName>
    </alternativeName>
    <alternativeName>
        <fullName evidence="9">Protoheme ferro-lyase</fullName>
    </alternativeName>
</protein>
<dbReference type="PANTHER" id="PTHR11108:SF1">
    <property type="entry name" value="FERROCHELATASE, MITOCHONDRIAL"/>
    <property type="match status" value="1"/>
</dbReference>
<dbReference type="GO" id="GO:0046872">
    <property type="term" value="F:metal ion binding"/>
    <property type="evidence" value="ECO:0007669"/>
    <property type="project" value="UniProtKB-KW"/>
</dbReference>
<keyword evidence="7 9" id="KW-0627">Porphyrin biosynthesis</keyword>
<evidence type="ECO:0000313" key="12">
    <source>
        <dbReference type="Proteomes" id="UP000433101"/>
    </source>
</evidence>
<evidence type="ECO:0000256" key="4">
    <source>
        <dbReference type="ARBA" id="ARBA00023004"/>
    </source>
</evidence>
<evidence type="ECO:0000256" key="2">
    <source>
        <dbReference type="ARBA" id="ARBA00022490"/>
    </source>
</evidence>
<dbReference type="EMBL" id="WUMV01000003">
    <property type="protein sequence ID" value="MXN65298.1"/>
    <property type="molecule type" value="Genomic_DNA"/>
</dbReference>
<proteinExistence type="inferred from homology"/>
<dbReference type="AlphaFoldDB" id="A0A7X3LUI3"/>
<comment type="catalytic activity">
    <reaction evidence="8">
        <text>Fe-coproporphyrin III + 2 H(+) = coproporphyrin III + Fe(2+)</text>
        <dbReference type="Rhea" id="RHEA:49572"/>
        <dbReference type="ChEBI" id="CHEBI:15378"/>
        <dbReference type="ChEBI" id="CHEBI:29033"/>
        <dbReference type="ChEBI" id="CHEBI:68438"/>
        <dbReference type="ChEBI" id="CHEBI:131725"/>
        <dbReference type="EC" id="4.99.1.9"/>
    </reaction>
    <physiologicalReaction direction="right-to-left" evidence="8">
        <dbReference type="Rhea" id="RHEA:49574"/>
    </physiologicalReaction>
</comment>
<dbReference type="FunFam" id="3.40.50.1400:FF:000002">
    <property type="entry name" value="Ferrochelatase"/>
    <property type="match status" value="1"/>
</dbReference>
<dbReference type="GO" id="GO:0004325">
    <property type="term" value="F:ferrochelatase activity"/>
    <property type="evidence" value="ECO:0007669"/>
    <property type="project" value="UniProtKB-UniRule"/>
</dbReference>
<dbReference type="CDD" id="cd00419">
    <property type="entry name" value="Ferrochelatase_C"/>
    <property type="match status" value="1"/>
</dbReference>
<evidence type="ECO:0000256" key="3">
    <source>
        <dbReference type="ARBA" id="ARBA00022723"/>
    </source>
</evidence>
<dbReference type="GO" id="GO:0005737">
    <property type="term" value="C:cytoplasm"/>
    <property type="evidence" value="ECO:0007669"/>
    <property type="project" value="UniProtKB-SubCell"/>
</dbReference>
<organism evidence="11 12">
    <name type="scientific">Stappia sediminis</name>
    <dbReference type="NCBI Taxonomy" id="2692190"/>
    <lineage>
        <taxon>Bacteria</taxon>
        <taxon>Pseudomonadati</taxon>
        <taxon>Pseudomonadota</taxon>
        <taxon>Alphaproteobacteria</taxon>
        <taxon>Hyphomicrobiales</taxon>
        <taxon>Stappiaceae</taxon>
        <taxon>Stappia</taxon>
    </lineage>
</organism>
<dbReference type="PANTHER" id="PTHR11108">
    <property type="entry name" value="FERROCHELATASE"/>
    <property type="match status" value="1"/>
</dbReference>
<comment type="similarity">
    <text evidence="1 9 10">Belongs to the ferrochelatase family.</text>
</comment>
<dbReference type="SUPFAM" id="SSF53800">
    <property type="entry name" value="Chelatase"/>
    <property type="match status" value="1"/>
</dbReference>
<keyword evidence="6 9" id="KW-0456">Lyase</keyword>
<comment type="function">
    <text evidence="9 10">Catalyzes the ferrous insertion into protoporphyrin IX.</text>
</comment>
<dbReference type="RefSeq" id="WP_160775496.1">
    <property type="nucleotide sequence ID" value="NZ_WUMV01000003.1"/>
</dbReference>
<dbReference type="GO" id="GO:0006783">
    <property type="term" value="P:heme biosynthetic process"/>
    <property type="evidence" value="ECO:0007669"/>
    <property type="project" value="UniProtKB-UniRule"/>
</dbReference>
<dbReference type="NCBIfam" id="TIGR00109">
    <property type="entry name" value="hemH"/>
    <property type="match status" value="1"/>
</dbReference>
<evidence type="ECO:0000256" key="7">
    <source>
        <dbReference type="ARBA" id="ARBA00023244"/>
    </source>
</evidence>
<dbReference type="InterPro" id="IPR001015">
    <property type="entry name" value="Ferrochelatase"/>
</dbReference>
<dbReference type="CDD" id="cd03411">
    <property type="entry name" value="Ferrochelatase_N"/>
    <property type="match status" value="1"/>
</dbReference>
<comment type="pathway">
    <text evidence="9 10">Porphyrin-containing compound metabolism; protoheme biosynthesis; protoheme from protoporphyrin-IX: step 1/1.</text>
</comment>
<dbReference type="Proteomes" id="UP000433101">
    <property type="component" value="Unassembled WGS sequence"/>
</dbReference>
<keyword evidence="2 9" id="KW-0963">Cytoplasm</keyword>
<feature type="binding site" evidence="9">
    <location>
        <position position="228"/>
    </location>
    <ligand>
        <name>Fe(2+)</name>
        <dbReference type="ChEBI" id="CHEBI:29033"/>
    </ligand>
</feature>
<gene>
    <name evidence="9" type="primary">hemH</name>
    <name evidence="11" type="ORF">GR183_10335</name>
</gene>
<dbReference type="Gene3D" id="3.40.50.1400">
    <property type="match status" value="2"/>
</dbReference>
<keyword evidence="5 9" id="KW-0350">Heme biosynthesis</keyword>
<dbReference type="Pfam" id="PF00762">
    <property type="entry name" value="Ferrochelatase"/>
    <property type="match status" value="1"/>
</dbReference>
<feature type="binding site" evidence="9">
    <location>
        <position position="309"/>
    </location>
    <ligand>
        <name>Fe(2+)</name>
        <dbReference type="ChEBI" id="CHEBI:29033"/>
    </ligand>
</feature>
<dbReference type="EC" id="4.98.1.1" evidence="9 10"/>
<evidence type="ECO:0000256" key="6">
    <source>
        <dbReference type="ARBA" id="ARBA00023239"/>
    </source>
</evidence>
<name>A0A7X3LUI3_9HYPH</name>
<comment type="caution">
    <text evidence="11">The sequence shown here is derived from an EMBL/GenBank/DDBJ whole genome shotgun (WGS) entry which is preliminary data.</text>
</comment>
<sequence>MNVIEKTSDTQRAREMRAQHLPAGHPPVKAGRIGVLLVNLGTPDGTDYRSMRRYLEEFLTDKRVIEWPKAIWYPILYGIVLNTRPKKSGKAYEEIWNRELDESPLRTITRGQSDKLAERLGGLGETLVFDWAMRYGNPSIASRIERMQAQGCERILVFPLYPQYSASTTATVNDTVFRALMKMRWQPAVRTVPPYHDEPAYIDAIARSIEAKLGELDFEPEIVLASYHGIPQSYFRNGDPYHCHCQKTTRLVRERLGWPEEKLKVTFQSRFGPEEWLQPYTDKTVEELAKSGVKRIAVINPGFASDCLETLEEIAGEAGEIFHENGGEHFAHIPCLNDSELGMSLLETIVRRELSGWV</sequence>
<dbReference type="HAMAP" id="MF_00323">
    <property type="entry name" value="Ferrochelatase"/>
    <property type="match status" value="1"/>
</dbReference>
<dbReference type="PROSITE" id="PS00534">
    <property type="entry name" value="FERROCHELATASE"/>
    <property type="match status" value="1"/>
</dbReference>
<dbReference type="InterPro" id="IPR033644">
    <property type="entry name" value="Ferrochelatase_C"/>
</dbReference>
<dbReference type="UniPathway" id="UPA00252">
    <property type="reaction ID" value="UER00325"/>
</dbReference>
<evidence type="ECO:0000256" key="8">
    <source>
        <dbReference type="ARBA" id="ARBA00024536"/>
    </source>
</evidence>
<evidence type="ECO:0000256" key="10">
    <source>
        <dbReference type="RuleBase" id="RU000607"/>
    </source>
</evidence>
<evidence type="ECO:0000256" key="1">
    <source>
        <dbReference type="ARBA" id="ARBA00007718"/>
    </source>
</evidence>
<reference evidence="11 12" key="1">
    <citation type="submission" date="2019-12" db="EMBL/GenBank/DDBJ databases">
        <authorList>
            <person name="Li M."/>
        </authorList>
    </citation>
    <scope>NUCLEOTIDE SEQUENCE [LARGE SCALE GENOMIC DNA]</scope>
    <source>
        <strain evidence="11 12">GBMRC 2046</strain>
    </source>
</reference>
<dbReference type="InterPro" id="IPR033659">
    <property type="entry name" value="Ferrochelatase_N"/>
</dbReference>
<comment type="subcellular location">
    <subcellularLocation>
        <location evidence="9 10">Cytoplasm</location>
    </subcellularLocation>
</comment>
<evidence type="ECO:0000313" key="11">
    <source>
        <dbReference type="EMBL" id="MXN65298.1"/>
    </source>
</evidence>
<evidence type="ECO:0000256" key="9">
    <source>
        <dbReference type="HAMAP-Rule" id="MF_00323"/>
    </source>
</evidence>
<evidence type="ECO:0000256" key="5">
    <source>
        <dbReference type="ARBA" id="ARBA00023133"/>
    </source>
</evidence>
<keyword evidence="4 9" id="KW-0408">Iron</keyword>
<dbReference type="InterPro" id="IPR019772">
    <property type="entry name" value="Ferrochelatase_AS"/>
</dbReference>
<keyword evidence="3 9" id="KW-0479">Metal-binding</keyword>